<protein>
    <submittedName>
        <fullName evidence="4">N-acetylmuramoyl-L-alanine amidase</fullName>
        <ecNumber evidence="4">3.5.1.28</ecNumber>
    </submittedName>
</protein>
<dbReference type="PANTHER" id="PTHR30404:SF0">
    <property type="entry name" value="N-ACETYLMURAMOYL-L-ALANINE AMIDASE AMIC"/>
    <property type="match status" value="1"/>
</dbReference>
<dbReference type="EC" id="3.5.1.28" evidence="4"/>
<evidence type="ECO:0000313" key="5">
    <source>
        <dbReference type="Proteomes" id="UP001183881"/>
    </source>
</evidence>
<dbReference type="Gene3D" id="3.40.630.40">
    <property type="entry name" value="Zn-dependent exopeptidases"/>
    <property type="match status" value="1"/>
</dbReference>
<accession>A0ABU2QB06</accession>
<sequence>PVIMLDPGHGGEDPGAVSPGGLQEKHVVLSIARETKKQLEALGYNVFMTRNEDVFIPLGVRVAKGRARRADVFVSIHADAFTSPSARGTGVYMLNTKGATSSAAKFLEQTQNNADAVGGVPTSGNRNVDTALLDMTQTAT</sequence>
<dbReference type="CDD" id="cd02696">
    <property type="entry name" value="MurNAc-LAA"/>
    <property type="match status" value="1"/>
</dbReference>
<keyword evidence="1 4" id="KW-0378">Hydrolase</keyword>
<dbReference type="Proteomes" id="UP001183881">
    <property type="component" value="Unassembled WGS sequence"/>
</dbReference>
<reference evidence="5" key="1">
    <citation type="submission" date="2023-07" db="EMBL/GenBank/DDBJ databases">
        <title>30 novel species of actinomycetes from the DSMZ collection.</title>
        <authorList>
            <person name="Nouioui I."/>
        </authorList>
    </citation>
    <scope>NUCLEOTIDE SEQUENCE [LARGE SCALE GENOMIC DNA]</scope>
    <source>
        <strain evidence="5">DSM 41636</strain>
    </source>
</reference>
<proteinExistence type="predicted"/>
<feature type="region of interest" description="Disordered" evidence="2">
    <location>
        <begin position="1"/>
        <end position="20"/>
    </location>
</feature>
<comment type="caution">
    <text evidence="4">The sequence shown here is derived from an EMBL/GenBank/DDBJ whole genome shotgun (WGS) entry which is preliminary data.</text>
</comment>
<dbReference type="GO" id="GO:0008745">
    <property type="term" value="F:N-acetylmuramoyl-L-alanine amidase activity"/>
    <property type="evidence" value="ECO:0007669"/>
    <property type="project" value="UniProtKB-EC"/>
</dbReference>
<evidence type="ECO:0000259" key="3">
    <source>
        <dbReference type="SMART" id="SM00646"/>
    </source>
</evidence>
<keyword evidence="5" id="KW-1185">Reference proteome</keyword>
<evidence type="ECO:0000256" key="2">
    <source>
        <dbReference type="SAM" id="MobiDB-lite"/>
    </source>
</evidence>
<feature type="non-terminal residue" evidence="4">
    <location>
        <position position="140"/>
    </location>
</feature>
<feature type="domain" description="MurNAc-LAA" evidence="3">
    <location>
        <begin position="62"/>
        <end position="139"/>
    </location>
</feature>
<dbReference type="SMART" id="SM00646">
    <property type="entry name" value="Ami_3"/>
    <property type="match status" value="1"/>
</dbReference>
<dbReference type="SUPFAM" id="SSF53187">
    <property type="entry name" value="Zn-dependent exopeptidases"/>
    <property type="match status" value="1"/>
</dbReference>
<gene>
    <name evidence="4" type="ORF">RM705_36380</name>
</gene>
<dbReference type="InterPro" id="IPR002508">
    <property type="entry name" value="MurNAc-LAA_cat"/>
</dbReference>
<dbReference type="Pfam" id="PF01520">
    <property type="entry name" value="Amidase_3"/>
    <property type="match status" value="1"/>
</dbReference>
<name>A0ABU2QB06_9ACTN</name>
<organism evidence="4 5">
    <name type="scientific">Streptomyces edwardsiae</name>
    <dbReference type="NCBI Taxonomy" id="3075527"/>
    <lineage>
        <taxon>Bacteria</taxon>
        <taxon>Bacillati</taxon>
        <taxon>Actinomycetota</taxon>
        <taxon>Actinomycetes</taxon>
        <taxon>Kitasatosporales</taxon>
        <taxon>Streptomycetaceae</taxon>
        <taxon>Streptomyces</taxon>
    </lineage>
</organism>
<evidence type="ECO:0000256" key="1">
    <source>
        <dbReference type="ARBA" id="ARBA00022801"/>
    </source>
</evidence>
<feature type="non-terminal residue" evidence="4">
    <location>
        <position position="1"/>
    </location>
</feature>
<dbReference type="InterPro" id="IPR050695">
    <property type="entry name" value="N-acetylmuramoyl_amidase_3"/>
</dbReference>
<evidence type="ECO:0000313" key="4">
    <source>
        <dbReference type="EMBL" id="MDT0400140.1"/>
    </source>
</evidence>
<dbReference type="EMBL" id="JAVRFA010000404">
    <property type="protein sequence ID" value="MDT0400140.1"/>
    <property type="molecule type" value="Genomic_DNA"/>
</dbReference>
<dbReference type="PANTHER" id="PTHR30404">
    <property type="entry name" value="N-ACETYLMURAMOYL-L-ALANINE AMIDASE"/>
    <property type="match status" value="1"/>
</dbReference>